<dbReference type="GO" id="GO:0016301">
    <property type="term" value="F:kinase activity"/>
    <property type="evidence" value="ECO:0007669"/>
    <property type="project" value="UniProtKB-KW"/>
</dbReference>
<sequence>MQADAAIDILTSVVPQAAPLGATPVTKGIFSAGWRVHTTDGDYLVKINEDSRAADDFLGARRATRTALAHGVPVPRLLGSGSDGDGHAFLVQEWIDGTDAEDHFAARDGRERRRVLERLGAVLARLHDIPYTVEGPTSIHDTVAVKIRRYAARAARLEIFTPSDLDRLVAKLLELVTEVLPSMSPRLTHLDVHLPNVLVDRSGDVWLLDMDFARPGDPVEDFVKLDWWCFADDTERAAFHTAYAAHRTHPTPPRDVEAGLHLHKIITALSYVALFAEKEPQAVAEWKQRLSDERRSAAWLLGEAVT</sequence>
<dbReference type="Proteomes" id="UP000198251">
    <property type="component" value="Chromosome I"/>
</dbReference>
<evidence type="ECO:0000313" key="3">
    <source>
        <dbReference type="Proteomes" id="UP000198251"/>
    </source>
</evidence>
<evidence type="ECO:0000313" key="2">
    <source>
        <dbReference type="EMBL" id="SCG17052.1"/>
    </source>
</evidence>
<keyword evidence="2" id="KW-0418">Kinase</keyword>
<dbReference type="InterPro" id="IPR002575">
    <property type="entry name" value="Aminoglycoside_PTrfase"/>
</dbReference>
<feature type="domain" description="Aminoglycoside phosphotransferase" evidence="1">
    <location>
        <begin position="23"/>
        <end position="244"/>
    </location>
</feature>
<organism evidence="2 3">
    <name type="scientific">Micromonospora echinofusca</name>
    <dbReference type="NCBI Taxonomy" id="47858"/>
    <lineage>
        <taxon>Bacteria</taxon>
        <taxon>Bacillati</taxon>
        <taxon>Actinomycetota</taxon>
        <taxon>Actinomycetes</taxon>
        <taxon>Micromonosporales</taxon>
        <taxon>Micromonosporaceae</taxon>
        <taxon>Micromonospora</taxon>
    </lineage>
</organism>
<dbReference type="EMBL" id="LT607733">
    <property type="protein sequence ID" value="SCG17052.1"/>
    <property type="molecule type" value="Genomic_DNA"/>
</dbReference>
<proteinExistence type="predicted"/>
<dbReference type="SUPFAM" id="SSF56112">
    <property type="entry name" value="Protein kinase-like (PK-like)"/>
    <property type="match status" value="1"/>
</dbReference>
<evidence type="ECO:0000259" key="1">
    <source>
        <dbReference type="Pfam" id="PF01636"/>
    </source>
</evidence>
<dbReference type="RefSeq" id="WP_089000856.1">
    <property type="nucleotide sequence ID" value="NZ_JBFAAC010000016.1"/>
</dbReference>
<keyword evidence="2" id="KW-0808">Transferase</keyword>
<dbReference type="Pfam" id="PF01636">
    <property type="entry name" value="APH"/>
    <property type="match status" value="1"/>
</dbReference>
<dbReference type="InterPro" id="IPR051678">
    <property type="entry name" value="AGP_Transferase"/>
</dbReference>
<protein>
    <submittedName>
        <fullName evidence="2">Predicted kinase, aminoglycoside phosphotransferase (APT) family</fullName>
    </submittedName>
</protein>
<dbReference type="Gene3D" id="3.90.1200.10">
    <property type="match status" value="1"/>
</dbReference>
<dbReference type="InterPro" id="IPR011009">
    <property type="entry name" value="Kinase-like_dom_sf"/>
</dbReference>
<reference evidence="2 3" key="1">
    <citation type="submission" date="2016-06" db="EMBL/GenBank/DDBJ databases">
        <authorList>
            <person name="Kjaerup R.B."/>
            <person name="Dalgaard T.S."/>
            <person name="Juul-Madsen H.R."/>
        </authorList>
    </citation>
    <scope>NUCLEOTIDE SEQUENCE [LARGE SCALE GENOMIC DNA]</scope>
    <source>
        <strain evidence="2 3">DSM 43913</strain>
    </source>
</reference>
<name>A0A1C5GBY2_MICEH</name>
<gene>
    <name evidence="2" type="ORF">GA0070610_3356</name>
</gene>
<dbReference type="PANTHER" id="PTHR21310">
    <property type="entry name" value="AMINOGLYCOSIDE PHOSPHOTRANSFERASE-RELATED-RELATED"/>
    <property type="match status" value="1"/>
</dbReference>
<dbReference type="GeneID" id="95803100"/>
<accession>A0A1C5GBY2</accession>
<dbReference type="AlphaFoldDB" id="A0A1C5GBY2"/>
<keyword evidence="3" id="KW-1185">Reference proteome</keyword>